<feature type="zinc finger region" description="C3H1-type" evidence="5">
    <location>
        <begin position="297"/>
        <end position="325"/>
    </location>
</feature>
<feature type="domain" description="C3H1-type" evidence="7">
    <location>
        <begin position="343"/>
        <end position="371"/>
    </location>
</feature>
<feature type="zinc finger region" description="C3H1-type" evidence="5">
    <location>
        <begin position="139"/>
        <end position="167"/>
    </location>
</feature>
<dbReference type="InterPro" id="IPR036855">
    <property type="entry name" value="Znf_CCCH_sf"/>
</dbReference>
<organism evidence="8 9">
    <name type="scientific">Dendrobium catenatum</name>
    <dbReference type="NCBI Taxonomy" id="906689"/>
    <lineage>
        <taxon>Eukaryota</taxon>
        <taxon>Viridiplantae</taxon>
        <taxon>Streptophyta</taxon>
        <taxon>Embryophyta</taxon>
        <taxon>Tracheophyta</taxon>
        <taxon>Spermatophyta</taxon>
        <taxon>Magnoliopsida</taxon>
        <taxon>Liliopsida</taxon>
        <taxon>Asparagales</taxon>
        <taxon>Orchidaceae</taxon>
        <taxon>Epidendroideae</taxon>
        <taxon>Malaxideae</taxon>
        <taxon>Dendrobiinae</taxon>
        <taxon>Dendrobium</taxon>
    </lineage>
</organism>
<feature type="zinc finger region" description="C3H1-type" evidence="5">
    <location>
        <begin position="93"/>
        <end position="121"/>
    </location>
</feature>
<keyword evidence="4" id="KW-0238">DNA-binding</keyword>
<name>A0A2I0VT75_9ASPA</name>
<dbReference type="OrthoDB" id="411372at2759"/>
<feature type="compositionally biased region" description="Gly residues" evidence="6">
    <location>
        <begin position="29"/>
        <end position="38"/>
    </location>
</feature>
<evidence type="ECO:0000259" key="7">
    <source>
        <dbReference type="PROSITE" id="PS50103"/>
    </source>
</evidence>
<protein>
    <submittedName>
        <fullName evidence="8">Zinc finger CCCH domain-containing protein 6</fullName>
    </submittedName>
</protein>
<feature type="domain" description="C3H1-type" evidence="7">
    <location>
        <begin position="139"/>
        <end position="167"/>
    </location>
</feature>
<reference evidence="8 9" key="1">
    <citation type="journal article" date="2016" name="Sci. Rep.">
        <title>The Dendrobium catenatum Lindl. genome sequence provides insights into polysaccharide synthase, floral development and adaptive evolution.</title>
        <authorList>
            <person name="Zhang G.Q."/>
            <person name="Xu Q."/>
            <person name="Bian C."/>
            <person name="Tsai W.C."/>
            <person name="Yeh C.M."/>
            <person name="Liu K.W."/>
            <person name="Yoshida K."/>
            <person name="Zhang L.S."/>
            <person name="Chang S.B."/>
            <person name="Chen F."/>
            <person name="Shi Y."/>
            <person name="Su Y.Y."/>
            <person name="Zhang Y.Q."/>
            <person name="Chen L.J."/>
            <person name="Yin Y."/>
            <person name="Lin M."/>
            <person name="Huang H."/>
            <person name="Deng H."/>
            <person name="Wang Z.W."/>
            <person name="Zhu S.L."/>
            <person name="Zhao X."/>
            <person name="Deng C."/>
            <person name="Niu S.C."/>
            <person name="Huang J."/>
            <person name="Wang M."/>
            <person name="Liu G.H."/>
            <person name="Yang H.J."/>
            <person name="Xiao X.J."/>
            <person name="Hsiao Y.Y."/>
            <person name="Wu W.L."/>
            <person name="Chen Y.Y."/>
            <person name="Mitsuda N."/>
            <person name="Ohme-Takagi M."/>
            <person name="Luo Y.B."/>
            <person name="Van de Peer Y."/>
            <person name="Liu Z.J."/>
        </authorList>
    </citation>
    <scope>NUCLEOTIDE SEQUENCE [LARGE SCALE GENOMIC DNA]</scope>
    <source>
        <tissue evidence="8">The whole plant</tissue>
    </source>
</reference>
<keyword evidence="3 5" id="KW-0862">Zinc</keyword>
<feature type="compositionally biased region" description="Basic and acidic residues" evidence="6">
    <location>
        <begin position="408"/>
        <end position="417"/>
    </location>
</feature>
<dbReference type="Proteomes" id="UP000233837">
    <property type="component" value="Unassembled WGS sequence"/>
</dbReference>
<dbReference type="Pfam" id="PF00642">
    <property type="entry name" value="zf-CCCH"/>
    <property type="match status" value="5"/>
</dbReference>
<sequence>MDPYGRSPTGDGRRPDPDTGLEESMWRLGLGGRSGSGGADFSYPERLGEPDCDYFMRTGICGYAERCRYNHPRDRGVVGGEMFWPGAREYPERVGQPACQYYIKTGTCKFGSSCKYHHPRQGGGPVQPVSLNYYGYPLRPGEKECSYYMKTGLCKFGSTCKFHHPQPSASTLPSSAPIFYPTVQPPSVPSAQQYPQVGGWQIGRPSSALTGAYMQSSYGPMVLSPGVVPVPGWSPYLPPLAQAVSPSAQQSGQAGPSFGPASQLSPSALAYPGPYSPMSSTIGPSSSSKKDHLFPERPGQPECQFYMRTGDCKFGSSCKYNHPPDWNTPKTNCILNPIGLPLRPGAQLCSYYAQHGVCKFGPTCKFDHPMGTLSYSPSASSLVDMPVAPYPIGMSPPTLAPSSSSTELRPEFHHGKDPFLTQTPSDDVHTGSVGPLLAKGRFLPHALLKSSSQMPASTSNISKMTSSS</sequence>
<dbReference type="SMART" id="SM00356">
    <property type="entry name" value="ZnF_C3H1"/>
    <property type="match status" value="5"/>
</dbReference>
<dbReference type="PANTHER" id="PTHR12506:SF41">
    <property type="entry name" value="ZINC FINGER CCCH DOMAIN-CONTAINING PROTEIN 58"/>
    <property type="match status" value="1"/>
</dbReference>
<feature type="compositionally biased region" description="Low complexity" evidence="6">
    <location>
        <begin position="457"/>
        <end position="468"/>
    </location>
</feature>
<dbReference type="GO" id="GO:0008270">
    <property type="term" value="F:zinc ion binding"/>
    <property type="evidence" value="ECO:0007669"/>
    <property type="project" value="UniProtKB-KW"/>
</dbReference>
<dbReference type="InterPro" id="IPR000571">
    <property type="entry name" value="Znf_CCCH"/>
</dbReference>
<evidence type="ECO:0000256" key="5">
    <source>
        <dbReference type="PROSITE-ProRule" id="PRU00723"/>
    </source>
</evidence>
<feature type="region of interest" description="Disordered" evidence="6">
    <location>
        <begin position="244"/>
        <end position="263"/>
    </location>
</feature>
<dbReference type="PANTHER" id="PTHR12506">
    <property type="entry name" value="PROTEIN PHOSPHATASE RELATED"/>
    <property type="match status" value="1"/>
</dbReference>
<dbReference type="Gene3D" id="2.30.30.1190">
    <property type="match status" value="1"/>
</dbReference>
<evidence type="ECO:0000313" key="9">
    <source>
        <dbReference type="Proteomes" id="UP000233837"/>
    </source>
</evidence>
<evidence type="ECO:0000256" key="2">
    <source>
        <dbReference type="ARBA" id="ARBA00022771"/>
    </source>
</evidence>
<evidence type="ECO:0000256" key="1">
    <source>
        <dbReference type="ARBA" id="ARBA00022723"/>
    </source>
</evidence>
<feature type="region of interest" description="Disordered" evidence="6">
    <location>
        <begin position="1"/>
        <end position="38"/>
    </location>
</feature>
<dbReference type="Gene3D" id="4.10.1000.10">
    <property type="entry name" value="Zinc finger, CCCH-type"/>
    <property type="match status" value="2"/>
</dbReference>
<dbReference type="PROSITE" id="PS50103">
    <property type="entry name" value="ZF_C3H1"/>
    <property type="match status" value="5"/>
</dbReference>
<dbReference type="InterPro" id="IPR050974">
    <property type="entry name" value="Plant_ZF_CCCH"/>
</dbReference>
<gene>
    <name evidence="8" type="ORF">MA16_Dca021912</name>
</gene>
<feature type="zinc finger region" description="C3H1-type" evidence="5">
    <location>
        <begin position="46"/>
        <end position="74"/>
    </location>
</feature>
<evidence type="ECO:0000256" key="4">
    <source>
        <dbReference type="ARBA" id="ARBA00023125"/>
    </source>
</evidence>
<dbReference type="STRING" id="906689.A0A2I0VT75"/>
<dbReference type="GO" id="GO:0003677">
    <property type="term" value="F:DNA binding"/>
    <property type="evidence" value="ECO:0007669"/>
    <property type="project" value="UniProtKB-KW"/>
</dbReference>
<evidence type="ECO:0000256" key="3">
    <source>
        <dbReference type="ARBA" id="ARBA00022833"/>
    </source>
</evidence>
<proteinExistence type="predicted"/>
<feature type="zinc finger region" description="C3H1-type" evidence="5">
    <location>
        <begin position="343"/>
        <end position="371"/>
    </location>
</feature>
<feature type="region of interest" description="Disordered" evidence="6">
    <location>
        <begin position="397"/>
        <end position="433"/>
    </location>
</feature>
<dbReference type="AlphaFoldDB" id="A0A2I0VT75"/>
<keyword evidence="2 5" id="KW-0863">Zinc-finger</keyword>
<evidence type="ECO:0000313" key="8">
    <source>
        <dbReference type="EMBL" id="PKU66599.1"/>
    </source>
</evidence>
<feature type="region of interest" description="Disordered" evidence="6">
    <location>
        <begin position="449"/>
        <end position="468"/>
    </location>
</feature>
<reference evidence="8 9" key="2">
    <citation type="journal article" date="2017" name="Nature">
        <title>The Apostasia genome and the evolution of orchids.</title>
        <authorList>
            <person name="Zhang G.Q."/>
            <person name="Liu K.W."/>
            <person name="Li Z."/>
            <person name="Lohaus R."/>
            <person name="Hsiao Y.Y."/>
            <person name="Niu S.C."/>
            <person name="Wang J.Y."/>
            <person name="Lin Y.C."/>
            <person name="Xu Q."/>
            <person name="Chen L.J."/>
            <person name="Yoshida K."/>
            <person name="Fujiwara S."/>
            <person name="Wang Z.W."/>
            <person name="Zhang Y.Q."/>
            <person name="Mitsuda N."/>
            <person name="Wang M."/>
            <person name="Liu G.H."/>
            <person name="Pecoraro L."/>
            <person name="Huang H.X."/>
            <person name="Xiao X.J."/>
            <person name="Lin M."/>
            <person name="Wu X.Y."/>
            <person name="Wu W.L."/>
            <person name="Chen Y.Y."/>
            <person name="Chang S.B."/>
            <person name="Sakamoto S."/>
            <person name="Ohme-Takagi M."/>
            <person name="Yagi M."/>
            <person name="Zeng S.J."/>
            <person name="Shen C.Y."/>
            <person name="Yeh C.M."/>
            <person name="Luo Y.B."/>
            <person name="Tsai W.C."/>
            <person name="Van de Peer Y."/>
            <person name="Liu Z.J."/>
        </authorList>
    </citation>
    <scope>NUCLEOTIDE SEQUENCE [LARGE SCALE GENOMIC DNA]</scope>
    <source>
        <tissue evidence="8">The whole plant</tissue>
    </source>
</reference>
<dbReference type="GO" id="GO:0003729">
    <property type="term" value="F:mRNA binding"/>
    <property type="evidence" value="ECO:0007669"/>
    <property type="project" value="TreeGrafter"/>
</dbReference>
<dbReference type="SUPFAM" id="SSF90229">
    <property type="entry name" value="CCCH zinc finger"/>
    <property type="match status" value="5"/>
</dbReference>
<feature type="domain" description="C3H1-type" evidence="7">
    <location>
        <begin position="46"/>
        <end position="74"/>
    </location>
</feature>
<feature type="compositionally biased region" description="Low complexity" evidence="6">
    <location>
        <begin position="397"/>
        <end position="406"/>
    </location>
</feature>
<evidence type="ECO:0000256" key="6">
    <source>
        <dbReference type="SAM" id="MobiDB-lite"/>
    </source>
</evidence>
<feature type="domain" description="C3H1-type" evidence="7">
    <location>
        <begin position="93"/>
        <end position="121"/>
    </location>
</feature>
<accession>A0A2I0VT75</accession>
<keyword evidence="1 5" id="KW-0479">Metal-binding</keyword>
<keyword evidence="9" id="KW-1185">Reference proteome</keyword>
<dbReference type="FunFam" id="4.10.1000.10:FF:000030">
    <property type="entry name" value="CCCH type zinc finger protein"/>
    <property type="match status" value="1"/>
</dbReference>
<dbReference type="EMBL" id="KZ503265">
    <property type="protein sequence ID" value="PKU66599.1"/>
    <property type="molecule type" value="Genomic_DNA"/>
</dbReference>
<feature type="domain" description="C3H1-type" evidence="7">
    <location>
        <begin position="297"/>
        <end position="325"/>
    </location>
</feature>